<evidence type="ECO:0000313" key="1">
    <source>
        <dbReference type="EMBL" id="JAA69461.1"/>
    </source>
</evidence>
<dbReference type="AlphaFoldDB" id="A0A0K8REF1"/>
<sequence>MSVLFSLLDSCAVFDVQLDCLSYACALSGGDLRYLSTQSVCLASFVHSHHTRGRLWPFPASKPLLKHRSNSVQCDRLTFFPEMSAD</sequence>
<organism evidence="1">
    <name type="scientific">Ixodes ricinus</name>
    <name type="common">Common tick</name>
    <name type="synonym">Acarus ricinus</name>
    <dbReference type="NCBI Taxonomy" id="34613"/>
    <lineage>
        <taxon>Eukaryota</taxon>
        <taxon>Metazoa</taxon>
        <taxon>Ecdysozoa</taxon>
        <taxon>Arthropoda</taxon>
        <taxon>Chelicerata</taxon>
        <taxon>Arachnida</taxon>
        <taxon>Acari</taxon>
        <taxon>Parasitiformes</taxon>
        <taxon>Ixodida</taxon>
        <taxon>Ixodoidea</taxon>
        <taxon>Ixodidae</taxon>
        <taxon>Ixodinae</taxon>
        <taxon>Ixodes</taxon>
    </lineage>
</organism>
<dbReference type="EMBL" id="GADI01004347">
    <property type="protein sequence ID" value="JAA69461.1"/>
    <property type="molecule type" value="mRNA"/>
</dbReference>
<reference evidence="1" key="1">
    <citation type="submission" date="2012-12" db="EMBL/GenBank/DDBJ databases">
        <title>Identification and characterization of a phenylalanine ammonia-lyase gene family in Isatis indigotica Fort.</title>
        <authorList>
            <person name="Liu Q."/>
            <person name="Chen J."/>
            <person name="Zhou X."/>
            <person name="Di P."/>
            <person name="Xiao Y."/>
            <person name="Xuan H."/>
            <person name="Zhang L."/>
            <person name="Chen W."/>
        </authorList>
    </citation>
    <scope>NUCLEOTIDE SEQUENCE</scope>
    <source>
        <tissue evidence="1">Salivary gland</tissue>
    </source>
</reference>
<accession>A0A0K8REF1</accession>
<name>A0A0K8REF1_IXORI</name>
<proteinExistence type="evidence at transcript level"/>
<protein>
    <submittedName>
        <fullName evidence="1">Uncharacterized protein</fullName>
    </submittedName>
</protein>